<name>A0A6J4TED5_9SPHN</name>
<proteinExistence type="inferred from homology"/>
<dbReference type="AlphaFoldDB" id="A0A6J4TED5"/>
<comment type="similarity">
    <text evidence="1">Belongs to the CutA family.</text>
</comment>
<dbReference type="PANTHER" id="PTHR23419">
    <property type="entry name" value="DIVALENT CATION TOLERANCE CUTA-RELATED"/>
    <property type="match status" value="1"/>
</dbReference>
<dbReference type="InterPro" id="IPR015867">
    <property type="entry name" value="N-reg_PII/ATP_PRibTrfase_C"/>
</dbReference>
<dbReference type="SUPFAM" id="SSF54913">
    <property type="entry name" value="GlnB-like"/>
    <property type="match status" value="1"/>
</dbReference>
<evidence type="ECO:0000313" key="2">
    <source>
        <dbReference type="EMBL" id="CAA9521250.1"/>
    </source>
</evidence>
<dbReference type="PANTHER" id="PTHR23419:SF8">
    <property type="entry name" value="FI09726P"/>
    <property type="match status" value="1"/>
</dbReference>
<dbReference type="RefSeq" id="WP_294174349.1">
    <property type="nucleotide sequence ID" value="NZ_CADCVZ010000059.1"/>
</dbReference>
<protein>
    <submittedName>
        <fullName evidence="2">Periplasmic divalent cation tolerance protein CutA</fullName>
    </submittedName>
</protein>
<evidence type="ECO:0000256" key="1">
    <source>
        <dbReference type="ARBA" id="ARBA00010169"/>
    </source>
</evidence>
<sequence length="104" mass="11403">MAVVSVYCIFANAAEAERIGRIVVEERLAACINILGPCRSIYCWQGAIETAEEVPAILKTAARQVDGLIARIASLHSYQVPAITVWPIDKLLAGYAQWVEESTR</sequence>
<organism evidence="2">
    <name type="scientific">uncultured Sphingomonas sp</name>
    <dbReference type="NCBI Taxonomy" id="158754"/>
    <lineage>
        <taxon>Bacteria</taxon>
        <taxon>Pseudomonadati</taxon>
        <taxon>Pseudomonadota</taxon>
        <taxon>Alphaproteobacteria</taxon>
        <taxon>Sphingomonadales</taxon>
        <taxon>Sphingomonadaceae</taxon>
        <taxon>Sphingomonas</taxon>
        <taxon>environmental samples</taxon>
    </lineage>
</organism>
<dbReference type="InterPro" id="IPR004323">
    <property type="entry name" value="Ion_tolerance_CutA"/>
</dbReference>
<dbReference type="Gene3D" id="3.30.70.120">
    <property type="match status" value="1"/>
</dbReference>
<dbReference type="Pfam" id="PF03091">
    <property type="entry name" value="CutA1"/>
    <property type="match status" value="1"/>
</dbReference>
<dbReference type="GO" id="GO:0005507">
    <property type="term" value="F:copper ion binding"/>
    <property type="evidence" value="ECO:0007669"/>
    <property type="project" value="TreeGrafter"/>
</dbReference>
<reference evidence="2" key="1">
    <citation type="submission" date="2020-02" db="EMBL/GenBank/DDBJ databases">
        <authorList>
            <person name="Meier V. D."/>
        </authorList>
    </citation>
    <scope>NUCLEOTIDE SEQUENCE</scope>
    <source>
        <strain evidence="2">AVDCRST_MAG09</strain>
    </source>
</reference>
<dbReference type="InterPro" id="IPR011322">
    <property type="entry name" value="N-reg_PII-like_a/b"/>
</dbReference>
<dbReference type="GO" id="GO:0010038">
    <property type="term" value="P:response to metal ion"/>
    <property type="evidence" value="ECO:0007669"/>
    <property type="project" value="InterPro"/>
</dbReference>
<gene>
    <name evidence="2" type="ORF">AVDCRST_MAG09-2141</name>
</gene>
<accession>A0A6J4TED5</accession>
<dbReference type="EMBL" id="CADCVZ010000059">
    <property type="protein sequence ID" value="CAA9521250.1"/>
    <property type="molecule type" value="Genomic_DNA"/>
</dbReference>